<evidence type="ECO:0000256" key="1">
    <source>
        <dbReference type="SAM" id="Phobius"/>
    </source>
</evidence>
<keyword evidence="1" id="KW-0812">Transmembrane</keyword>
<proteinExistence type="predicted"/>
<reference evidence="2" key="2">
    <citation type="submission" date="2023-01" db="EMBL/GenBank/DDBJ databases">
        <authorList>
            <person name="Uljanovas D."/>
        </authorList>
    </citation>
    <scope>NUCLEOTIDE SEQUENCE</scope>
    <source>
        <strain evidence="2">W48</strain>
    </source>
</reference>
<keyword evidence="1" id="KW-1133">Transmembrane helix</keyword>
<reference evidence="2" key="1">
    <citation type="journal article" date="2023" name="Microorganisms">
        <title>Genomic Characterization of Arcobacter butzleri Strains Isolated from Various Sources in Lithuania.</title>
        <authorList>
            <person name="Uljanovas D."/>
            <person name="Golz G."/>
            <person name="Fleischmann S."/>
            <person name="Kudirkiene E."/>
            <person name="Kasetiene N."/>
            <person name="Grineviciene A."/>
            <person name="Tamuleviciene E."/>
            <person name="Aksomaitiene J."/>
            <person name="Alter T."/>
            <person name="Malakauskas M."/>
        </authorList>
    </citation>
    <scope>NUCLEOTIDE SEQUENCE</scope>
    <source>
        <strain evidence="2">W48</strain>
    </source>
</reference>
<evidence type="ECO:0000313" key="3">
    <source>
        <dbReference type="Proteomes" id="UP001170713"/>
    </source>
</evidence>
<feature type="transmembrane region" description="Helical" evidence="1">
    <location>
        <begin position="106"/>
        <end position="128"/>
    </location>
</feature>
<dbReference type="Proteomes" id="UP001170713">
    <property type="component" value="Unassembled WGS sequence"/>
</dbReference>
<feature type="transmembrane region" description="Helical" evidence="1">
    <location>
        <begin position="20"/>
        <end position="42"/>
    </location>
</feature>
<organism evidence="2 3">
    <name type="scientific">Aliarcobacter butzleri</name>
    <dbReference type="NCBI Taxonomy" id="28197"/>
    <lineage>
        <taxon>Bacteria</taxon>
        <taxon>Pseudomonadati</taxon>
        <taxon>Campylobacterota</taxon>
        <taxon>Epsilonproteobacteria</taxon>
        <taxon>Campylobacterales</taxon>
        <taxon>Arcobacteraceae</taxon>
        <taxon>Aliarcobacter</taxon>
    </lineage>
</organism>
<dbReference type="EMBL" id="JAQJJC010000004">
    <property type="protein sequence ID" value="MDN5113846.1"/>
    <property type="molecule type" value="Genomic_DNA"/>
</dbReference>
<accession>A0AAW7Q467</accession>
<protein>
    <submittedName>
        <fullName evidence="2">Uncharacterized protein</fullName>
    </submittedName>
</protein>
<feature type="transmembrane region" description="Helical" evidence="1">
    <location>
        <begin position="48"/>
        <end position="68"/>
    </location>
</feature>
<name>A0AAW7Q467_9BACT</name>
<keyword evidence="1" id="KW-0472">Membrane</keyword>
<gene>
    <name evidence="2" type="ORF">PJV88_04230</name>
</gene>
<sequence>MNLLVVLHDKINKQIAKDSFVYRFNWCNLFFALVFTLLLYYFDDGYDNAFVRSGVILIIFGVTVEYTLSNIKLYENSSSLIVDGQPIQRQKELPKKHKEQKMLAHFYILYGTLIWGFGDLLPNSFFIFR</sequence>
<dbReference type="AlphaFoldDB" id="A0AAW7Q467"/>
<comment type="caution">
    <text evidence="2">The sequence shown here is derived from an EMBL/GenBank/DDBJ whole genome shotgun (WGS) entry which is preliminary data.</text>
</comment>
<evidence type="ECO:0000313" key="2">
    <source>
        <dbReference type="EMBL" id="MDN5113846.1"/>
    </source>
</evidence>
<dbReference type="RefSeq" id="WP_279703591.1">
    <property type="nucleotide sequence ID" value="NZ_CP183404.1"/>
</dbReference>